<sequence>MRVTEVSTEQRRNEGREKRKIPRKPTDQRHRPGVPLPGIESDSPCGKLQTPCKLFTVRLNAGKAEKMAQWLGRSPPTAAIRARYPAGSLPDFRMWESCWTMPLARRVFSEYSRFPRPRVPAPLYSRISFHATSGDDRVAAGNPVTRKVWSVSFGAENWFMLLRRPSRSRFDSPWGLVRWRKDRLSMLVDVAGQRKNSPLLHGKYFYKRTPRGS</sequence>
<protein>
    <submittedName>
        <fullName evidence="2">Uncharacterized protein</fullName>
    </submittedName>
</protein>
<feature type="compositionally biased region" description="Basic and acidic residues" evidence="1">
    <location>
        <begin position="8"/>
        <end position="17"/>
    </location>
</feature>
<name>A0ABQ9IBN0_9NEOP</name>
<dbReference type="EMBL" id="JARBHB010000002">
    <property type="protein sequence ID" value="KAJ8893635.1"/>
    <property type="molecule type" value="Genomic_DNA"/>
</dbReference>
<reference evidence="2 3" key="1">
    <citation type="submission" date="2023-02" db="EMBL/GenBank/DDBJ databases">
        <title>LHISI_Scaffold_Assembly.</title>
        <authorList>
            <person name="Stuart O.P."/>
            <person name="Cleave R."/>
            <person name="Magrath M.J.L."/>
            <person name="Mikheyev A.S."/>
        </authorList>
    </citation>
    <scope>NUCLEOTIDE SEQUENCE [LARGE SCALE GENOMIC DNA]</scope>
    <source>
        <strain evidence="2">Daus_M_001</strain>
        <tissue evidence="2">Leg muscle</tissue>
    </source>
</reference>
<keyword evidence="3" id="KW-1185">Reference proteome</keyword>
<gene>
    <name evidence="2" type="ORF">PR048_006235</name>
</gene>
<dbReference type="Proteomes" id="UP001159363">
    <property type="component" value="Chromosome 2"/>
</dbReference>
<feature type="region of interest" description="Disordered" evidence="1">
    <location>
        <begin position="1"/>
        <end position="45"/>
    </location>
</feature>
<evidence type="ECO:0000313" key="2">
    <source>
        <dbReference type="EMBL" id="KAJ8893635.1"/>
    </source>
</evidence>
<organism evidence="2 3">
    <name type="scientific">Dryococelus australis</name>
    <dbReference type="NCBI Taxonomy" id="614101"/>
    <lineage>
        <taxon>Eukaryota</taxon>
        <taxon>Metazoa</taxon>
        <taxon>Ecdysozoa</taxon>
        <taxon>Arthropoda</taxon>
        <taxon>Hexapoda</taxon>
        <taxon>Insecta</taxon>
        <taxon>Pterygota</taxon>
        <taxon>Neoptera</taxon>
        <taxon>Polyneoptera</taxon>
        <taxon>Phasmatodea</taxon>
        <taxon>Verophasmatodea</taxon>
        <taxon>Anareolatae</taxon>
        <taxon>Phasmatidae</taxon>
        <taxon>Eurycanthinae</taxon>
        <taxon>Dryococelus</taxon>
    </lineage>
</organism>
<proteinExistence type="predicted"/>
<accession>A0ABQ9IBN0</accession>
<comment type="caution">
    <text evidence="2">The sequence shown here is derived from an EMBL/GenBank/DDBJ whole genome shotgun (WGS) entry which is preliminary data.</text>
</comment>
<evidence type="ECO:0000313" key="3">
    <source>
        <dbReference type="Proteomes" id="UP001159363"/>
    </source>
</evidence>
<evidence type="ECO:0000256" key="1">
    <source>
        <dbReference type="SAM" id="MobiDB-lite"/>
    </source>
</evidence>